<dbReference type="AlphaFoldDB" id="A0A2A3ZND0"/>
<accession>A0A2A3ZND0</accession>
<protein>
    <recommendedName>
        <fullName evidence="1">Thoeris protein ThsB TIR-like domain-containing protein</fullName>
    </recommendedName>
</protein>
<evidence type="ECO:0000313" key="2">
    <source>
        <dbReference type="EMBL" id="PCC53026.1"/>
    </source>
</evidence>
<dbReference type="Proteomes" id="UP000217881">
    <property type="component" value="Unassembled WGS sequence"/>
</dbReference>
<dbReference type="InterPro" id="IPR015032">
    <property type="entry name" value="ThsB__TIR-like_domain"/>
</dbReference>
<proteinExistence type="predicted"/>
<dbReference type="Pfam" id="PF08937">
    <property type="entry name" value="ThsB_TIR"/>
    <property type="match status" value="1"/>
</dbReference>
<gene>
    <name evidence="2" type="ORF">CIK59_12900</name>
</gene>
<organism evidence="2 3">
    <name type="scientific">Brevibacterium aurantiacum</name>
    <dbReference type="NCBI Taxonomy" id="273384"/>
    <lineage>
        <taxon>Bacteria</taxon>
        <taxon>Bacillati</taxon>
        <taxon>Actinomycetota</taxon>
        <taxon>Actinomycetes</taxon>
        <taxon>Micrococcales</taxon>
        <taxon>Brevibacteriaceae</taxon>
        <taxon>Brevibacterium</taxon>
    </lineage>
</organism>
<name>A0A2A3ZND0_BREAU</name>
<feature type="domain" description="Thoeris protein ThsB TIR-like" evidence="1">
    <location>
        <begin position="35"/>
        <end position="138"/>
    </location>
</feature>
<sequence length="202" mass="22552">MSAAPLSMDKATRLAWALERYSMSTLASNTRRKCFISYHHADEGEVQEFIQTFDHDQDVLIARGIGASMSGDIINSLNADYIKSQIRSKYLRDTTVTIVMVGRETWGRRFVDWEIAASLRNTTTSSASGLMAITLPSAANYVGKQLPARVQDNFDGESGYARWWKYPNSSAGLATLIEEAYSARTVLANLRDNSRSLRLRNA</sequence>
<evidence type="ECO:0000313" key="3">
    <source>
        <dbReference type="Proteomes" id="UP000217881"/>
    </source>
</evidence>
<comment type="caution">
    <text evidence="2">The sequence shown here is derived from an EMBL/GenBank/DDBJ whole genome shotgun (WGS) entry which is preliminary data.</text>
</comment>
<evidence type="ECO:0000259" key="1">
    <source>
        <dbReference type="Pfam" id="PF08937"/>
    </source>
</evidence>
<reference evidence="2 3" key="1">
    <citation type="journal article" date="2017" name="Elife">
        <title>Extensive horizontal gene transfer in cheese-associated bacteria.</title>
        <authorList>
            <person name="Bonham K.S."/>
            <person name="Wolfe B.E."/>
            <person name="Dutton R.J."/>
        </authorList>
    </citation>
    <scope>NUCLEOTIDE SEQUENCE [LARGE SCALE GENOMIC DNA]</scope>
    <source>
        <strain evidence="2 3">738_8</strain>
    </source>
</reference>
<dbReference type="EMBL" id="NRHA01000014">
    <property type="protein sequence ID" value="PCC53026.1"/>
    <property type="molecule type" value="Genomic_DNA"/>
</dbReference>